<feature type="compositionally biased region" description="Low complexity" evidence="1">
    <location>
        <begin position="613"/>
        <end position="625"/>
    </location>
</feature>
<evidence type="ECO:0000313" key="3">
    <source>
        <dbReference type="Proteomes" id="UP000298327"/>
    </source>
</evidence>
<dbReference type="EMBL" id="SEOQ01000540">
    <property type="protein sequence ID" value="TFY60853.1"/>
    <property type="molecule type" value="Genomic_DNA"/>
</dbReference>
<feature type="compositionally biased region" description="Basic and acidic residues" evidence="1">
    <location>
        <begin position="399"/>
        <end position="409"/>
    </location>
</feature>
<keyword evidence="3" id="KW-1185">Reference proteome</keyword>
<reference evidence="2 3" key="1">
    <citation type="submission" date="2019-02" db="EMBL/GenBank/DDBJ databases">
        <title>Genome sequencing of the rare red list fungi Dentipellis fragilis.</title>
        <authorList>
            <person name="Buettner E."/>
            <person name="Kellner H."/>
        </authorList>
    </citation>
    <scope>NUCLEOTIDE SEQUENCE [LARGE SCALE GENOMIC DNA]</scope>
    <source>
        <strain evidence="2 3">DSM 105465</strain>
    </source>
</reference>
<name>A0A4Y9YGL7_9AGAM</name>
<feature type="compositionally biased region" description="Polar residues" evidence="1">
    <location>
        <begin position="422"/>
        <end position="437"/>
    </location>
</feature>
<feature type="compositionally biased region" description="Basic residues" evidence="1">
    <location>
        <begin position="734"/>
        <end position="748"/>
    </location>
</feature>
<feature type="region of interest" description="Disordered" evidence="1">
    <location>
        <begin position="690"/>
        <end position="779"/>
    </location>
</feature>
<feature type="compositionally biased region" description="Polar residues" evidence="1">
    <location>
        <begin position="982"/>
        <end position="994"/>
    </location>
</feature>
<comment type="caution">
    <text evidence="2">The sequence shown here is derived from an EMBL/GenBank/DDBJ whole genome shotgun (WGS) entry which is preliminary data.</text>
</comment>
<organism evidence="2 3">
    <name type="scientific">Dentipellis fragilis</name>
    <dbReference type="NCBI Taxonomy" id="205917"/>
    <lineage>
        <taxon>Eukaryota</taxon>
        <taxon>Fungi</taxon>
        <taxon>Dikarya</taxon>
        <taxon>Basidiomycota</taxon>
        <taxon>Agaricomycotina</taxon>
        <taxon>Agaricomycetes</taxon>
        <taxon>Russulales</taxon>
        <taxon>Hericiaceae</taxon>
        <taxon>Dentipellis</taxon>
    </lineage>
</organism>
<accession>A0A4Y9YGL7</accession>
<feature type="region of interest" description="Disordered" evidence="1">
    <location>
        <begin position="166"/>
        <end position="191"/>
    </location>
</feature>
<proteinExistence type="predicted"/>
<feature type="region of interest" description="Disordered" evidence="1">
    <location>
        <begin position="75"/>
        <end position="102"/>
    </location>
</feature>
<gene>
    <name evidence="2" type="ORF">EVG20_g7270</name>
</gene>
<protein>
    <submittedName>
        <fullName evidence="2">Uncharacterized protein</fullName>
    </submittedName>
</protein>
<feature type="compositionally biased region" description="Polar residues" evidence="1">
    <location>
        <begin position="530"/>
        <end position="546"/>
    </location>
</feature>
<dbReference type="Proteomes" id="UP000298327">
    <property type="component" value="Unassembled WGS sequence"/>
</dbReference>
<sequence length="1186" mass="132311">MSIPYHFVDPRYTSANPAPAQPRRHALGDPMVHQAGLSTMTRESEIPINPNIYPSVASSHDAAFDESNRICNDILRRTEETRRGNKRPAEQTDNEESGRKTFLGDEDAAIKYLSKATRDLFEEIGRRHHTCSSLIDELRQDNKELEPRVTEHERQVRALTNSHQFVGTADPSADPSVKSRRPINPNILASPAGRHDDVIAQCERERWEFMYDPEGSKRRRLDERVTQEVHANRENHDHFRQGINGNSRDIYGHTQAGGSVAPPSSVRPPGVIPYGQIVDQRGEQIREDARNDNAYWQEMNGYREGVRGVNTRDDLDAVLLLEINTVPGSVHASCYGTLLKRDSDLAEETSAIVPADRRDHKTTHGGRCLQVGSQGDTYSLSAEKGKLYLELLIDKESQHAGQKKAEARMSRIGVRNPRKRPTTPSNESPRHANQSFPESLAHPVKRVDRMIRGGPEYVATECRTVTQTVHLPNSIPKASSYPRIRLLNAARIAGAFGNHYRRPARSKACINTGLAFALRPHRSPPHFQEQESVSSMTAEPSVSLTNDTSSDQLWMRATPFVSSIDERPSLTSSRKVPLLLPMSMKAGYSSALSTHATSSTKTPDSSLWTTRDAPLLPSSTPATPLWRSLPLGSRAMDSHEPSAQNHIKNELHPSTVGPLPQLSHPRKMSESMSLTPMVTASAAHPVFRAEPPRFQSPASSVSSAPASFRMGKSRATPPGKRRSPSPSKAEPSKARAKSRASRMRKGKGRTREVLSEEPGNQKQVSKESTDAVRARRRREEKKRLIECMQDLTGGYMEENPFKSPTENDVLRAGISCIESLRRIVLEQMIHIRNLGSSSMIAHMELGILKLGVLKSADTVDAQYANAMSRMETIQNEWTTTLARLDKISERARWNEEQSRRTEVQVQRSEEQKRFDLDGHCAALGKAVPLIVFLVSSPYPVLLALTTRTPSDHHLKDPAEMSYPASNSGMYRFINMGPPPSVSPGTSRSPNSDSFVQFGPIDYTPLPLRQNADKKALLKGPKVDHARRVSARAPRPSSHRKDLHDTASPSTSTSARRPRSESNPVPSTSQTRDGVARYQKSIQSLSSDSSPEVEIVEIQPSEPAQAPSASKYDNLSQREAEEIDAQIAASYRKRHRQRLREMTQKIENEKDPKEKLDLQRSWDTYMAGMRRMDALRKAHGRPSFIGP</sequence>
<feature type="compositionally biased region" description="Low complexity" evidence="1">
    <location>
        <begin position="1045"/>
        <end position="1054"/>
    </location>
</feature>
<feature type="region of interest" description="Disordered" evidence="1">
    <location>
        <begin position="971"/>
        <end position="997"/>
    </location>
</feature>
<feature type="region of interest" description="Disordered" evidence="1">
    <location>
        <begin position="521"/>
        <end position="546"/>
    </location>
</feature>
<dbReference type="AlphaFoldDB" id="A0A4Y9YGL7"/>
<evidence type="ECO:0000313" key="2">
    <source>
        <dbReference type="EMBL" id="TFY60853.1"/>
    </source>
</evidence>
<feature type="compositionally biased region" description="Low complexity" evidence="1">
    <location>
        <begin position="696"/>
        <end position="707"/>
    </location>
</feature>
<evidence type="ECO:0000256" key="1">
    <source>
        <dbReference type="SAM" id="MobiDB-lite"/>
    </source>
</evidence>
<dbReference type="OrthoDB" id="10640003at2759"/>
<feature type="compositionally biased region" description="Low complexity" evidence="1">
    <location>
        <begin position="592"/>
        <end position="602"/>
    </location>
</feature>
<feature type="region of interest" description="Disordered" evidence="1">
    <location>
        <begin position="399"/>
        <end position="440"/>
    </location>
</feature>
<feature type="region of interest" description="Disordered" evidence="1">
    <location>
        <begin position="1016"/>
        <end position="1113"/>
    </location>
</feature>
<feature type="compositionally biased region" description="Basic and acidic residues" evidence="1">
    <location>
        <begin position="764"/>
        <end position="773"/>
    </location>
</feature>
<feature type="compositionally biased region" description="Low complexity" evidence="1">
    <location>
        <begin position="1080"/>
        <end position="1089"/>
    </location>
</feature>
<feature type="compositionally biased region" description="Polar residues" evidence="1">
    <location>
        <begin position="1060"/>
        <end position="1071"/>
    </location>
</feature>
<feature type="region of interest" description="Disordered" evidence="1">
    <location>
        <begin position="1"/>
        <end position="22"/>
    </location>
</feature>
<feature type="compositionally biased region" description="Basic and acidic residues" evidence="1">
    <location>
        <begin position="1016"/>
        <end position="1026"/>
    </location>
</feature>
<feature type="region of interest" description="Disordered" evidence="1">
    <location>
        <begin position="592"/>
        <end position="675"/>
    </location>
</feature>